<dbReference type="NCBIfam" id="TIGR02532">
    <property type="entry name" value="IV_pilin_GFxxxE"/>
    <property type="match status" value="1"/>
</dbReference>
<gene>
    <name evidence="2" type="primary">pilW</name>
    <name evidence="2" type="ORF">XCCB100_1669</name>
</gene>
<dbReference type="InterPro" id="IPR012902">
    <property type="entry name" value="N_methyl_site"/>
</dbReference>
<keyword evidence="1" id="KW-0472">Membrane</keyword>
<dbReference type="HOGENOM" id="CLU_052493_1_1_6"/>
<organism evidence="2 3">
    <name type="scientific">Xanthomonas campestris pv. campestris (strain B100)</name>
    <dbReference type="NCBI Taxonomy" id="509169"/>
    <lineage>
        <taxon>Bacteria</taxon>
        <taxon>Pseudomonadati</taxon>
        <taxon>Pseudomonadota</taxon>
        <taxon>Gammaproteobacteria</taxon>
        <taxon>Lysobacterales</taxon>
        <taxon>Lysobacteraceae</taxon>
        <taxon>Xanthomonas</taxon>
    </lineage>
</organism>
<keyword evidence="1" id="KW-1133">Transmembrane helix</keyword>
<keyword evidence="1" id="KW-0812">Transmembrane</keyword>
<evidence type="ECO:0008006" key="4">
    <source>
        <dbReference type="Google" id="ProtNLM"/>
    </source>
</evidence>
<feature type="transmembrane region" description="Helical" evidence="1">
    <location>
        <begin position="21"/>
        <end position="40"/>
    </location>
</feature>
<dbReference type="AlphaFoldDB" id="B0RRD4"/>
<dbReference type="GO" id="GO:0043683">
    <property type="term" value="P:type IV pilus assembly"/>
    <property type="evidence" value="ECO:0007669"/>
    <property type="project" value="InterPro"/>
</dbReference>
<reference evidence="2 3" key="1">
    <citation type="journal article" date="2008" name="J. Biotechnol.">
        <title>The genome of Xanthomonas campestris pv. campestris B100 and its use for the reconstruction of metabolic pathways involved in xanthan biosynthesis.</title>
        <authorList>
            <person name="Vorholter F.J."/>
            <person name="Schneiker S."/>
            <person name="Goesmann A."/>
            <person name="Krause L."/>
            <person name="Bekel T."/>
            <person name="Kaiser O."/>
            <person name="Linke B."/>
            <person name="Patschkowski T."/>
            <person name="Ruckert C."/>
            <person name="Schmid J."/>
            <person name="Sidhu V.K."/>
            <person name="Sieber V."/>
            <person name="Tauch A."/>
            <person name="Watt S.A."/>
            <person name="Weisshaar B."/>
            <person name="Becker A."/>
            <person name="Niehaus K."/>
            <person name="Puhler A."/>
        </authorList>
    </citation>
    <scope>NUCLEOTIDE SEQUENCE [LARGE SCALE GENOMIC DNA]</scope>
    <source>
        <strain evidence="2 3">B100</strain>
    </source>
</reference>
<proteinExistence type="predicted"/>
<dbReference type="Pfam" id="PF16074">
    <property type="entry name" value="PilW"/>
    <property type="match status" value="1"/>
</dbReference>
<protein>
    <recommendedName>
        <fullName evidence="4">Type IV pilus assembly protein PilW</fullName>
    </recommendedName>
</protein>
<dbReference type="Proteomes" id="UP000001188">
    <property type="component" value="Chromosome"/>
</dbReference>
<evidence type="ECO:0000313" key="2">
    <source>
        <dbReference type="EMBL" id="CAP51019.1"/>
    </source>
</evidence>
<evidence type="ECO:0000256" key="1">
    <source>
        <dbReference type="SAM" id="Phobius"/>
    </source>
</evidence>
<evidence type="ECO:0000313" key="3">
    <source>
        <dbReference type="Proteomes" id="UP000001188"/>
    </source>
</evidence>
<dbReference type="InterPro" id="IPR032092">
    <property type="entry name" value="PilW"/>
</dbReference>
<sequence>MKNACFRFPAARQQGFNLIELMISMLLGLLVVGAAIGIFLSNRQTYAATEGLGRVQETARIGFEMLARDIRESGANPCDKALPVANVLTSPTATWWKNWVQPLQGFENGVLSGSASGTDAIQILAAATGGATLSTHAAASQQITLSATAPEIQSGNLALLCDRQQLAILQLQTVSGTSVSYVSASLNTCNRLGRLPGVCVTGSNAYTYERNAILTNLRAVRWYVKANSRGSSSLYQDVIGSGGTSVTNEIAEGVSDMELEYLTAAGGALADANYVNAAAITNWANVLAVRLSLTVQSPDSVGSDGQPLSRTVTSVISIRNRNS</sequence>
<dbReference type="KEGG" id="xca:xcc-b100_1669"/>
<accession>B0RRD4</accession>
<name>B0RRD4_XANCB</name>
<dbReference type="EMBL" id="AM920689">
    <property type="protein sequence ID" value="CAP51019.1"/>
    <property type="molecule type" value="Genomic_DNA"/>
</dbReference>